<dbReference type="EMBL" id="JADIMI010000023">
    <property type="protein sequence ID" value="MBO8451824.1"/>
    <property type="molecule type" value="Genomic_DNA"/>
</dbReference>
<evidence type="ECO:0000313" key="2">
    <source>
        <dbReference type="Proteomes" id="UP000823661"/>
    </source>
</evidence>
<sequence>MSCSWSVVLPFFSRFFASLRKTFLVTIDAAGGEVKDLEYHIGSRR</sequence>
<protein>
    <submittedName>
        <fullName evidence="1">Uncharacterized protein</fullName>
    </submittedName>
</protein>
<reference evidence="1" key="2">
    <citation type="journal article" date="2021" name="PeerJ">
        <title>Extensive microbial diversity within the chicken gut microbiome revealed by metagenomics and culture.</title>
        <authorList>
            <person name="Gilroy R."/>
            <person name="Ravi A."/>
            <person name="Getino M."/>
            <person name="Pursley I."/>
            <person name="Horton D.L."/>
            <person name="Alikhan N.F."/>
            <person name="Baker D."/>
            <person name="Gharbi K."/>
            <person name="Hall N."/>
            <person name="Watson M."/>
            <person name="Adriaenssens E.M."/>
            <person name="Foster-Nyarko E."/>
            <person name="Jarju S."/>
            <person name="Secka A."/>
            <person name="Antonio M."/>
            <person name="Oren A."/>
            <person name="Chaudhuri R.R."/>
            <person name="La Ragione R."/>
            <person name="Hildebrand F."/>
            <person name="Pallen M.J."/>
        </authorList>
    </citation>
    <scope>NUCLEOTIDE SEQUENCE</scope>
    <source>
        <strain evidence="1">B1-20833</strain>
    </source>
</reference>
<gene>
    <name evidence="1" type="ORF">IAC06_02925</name>
</gene>
<dbReference type="Proteomes" id="UP000823661">
    <property type="component" value="Unassembled WGS sequence"/>
</dbReference>
<name>A0A9D9EXM9_9BACT</name>
<proteinExistence type="predicted"/>
<organism evidence="1 2">
    <name type="scientific">Candidatus Cryptobacteroides intestinavium</name>
    <dbReference type="NCBI Taxonomy" id="2840766"/>
    <lineage>
        <taxon>Bacteria</taxon>
        <taxon>Pseudomonadati</taxon>
        <taxon>Bacteroidota</taxon>
        <taxon>Bacteroidia</taxon>
        <taxon>Bacteroidales</taxon>
        <taxon>Candidatus Cryptobacteroides</taxon>
    </lineage>
</organism>
<reference evidence="1" key="1">
    <citation type="submission" date="2020-10" db="EMBL/GenBank/DDBJ databases">
        <authorList>
            <person name="Gilroy R."/>
        </authorList>
    </citation>
    <scope>NUCLEOTIDE SEQUENCE</scope>
    <source>
        <strain evidence="1">B1-20833</strain>
    </source>
</reference>
<dbReference type="AlphaFoldDB" id="A0A9D9EXM9"/>
<evidence type="ECO:0000313" key="1">
    <source>
        <dbReference type="EMBL" id="MBO8451824.1"/>
    </source>
</evidence>
<comment type="caution">
    <text evidence="1">The sequence shown here is derived from an EMBL/GenBank/DDBJ whole genome shotgun (WGS) entry which is preliminary data.</text>
</comment>
<accession>A0A9D9EXM9</accession>